<accession>A0ABR5IZ73</accession>
<reference evidence="2 3" key="1">
    <citation type="submission" date="2015-07" db="EMBL/GenBank/DDBJ databases">
        <authorList>
            <person name="Ju K.-S."/>
            <person name="Doroghazi J.R."/>
            <person name="Metcalf W.W."/>
        </authorList>
    </citation>
    <scope>NUCLEOTIDE SEQUENCE [LARGE SCALE GENOMIC DNA]</scope>
    <source>
        <strain evidence="2 3">NRRL B-3589</strain>
    </source>
</reference>
<evidence type="ECO:0000313" key="2">
    <source>
        <dbReference type="EMBL" id="KOG86477.1"/>
    </source>
</evidence>
<feature type="region of interest" description="Disordered" evidence="1">
    <location>
        <begin position="50"/>
        <end position="70"/>
    </location>
</feature>
<gene>
    <name evidence="2" type="ORF">ADK38_30825</name>
</gene>
<comment type="caution">
    <text evidence="2">The sequence shown here is derived from an EMBL/GenBank/DDBJ whole genome shotgun (WGS) entry which is preliminary data.</text>
</comment>
<dbReference type="Proteomes" id="UP000037020">
    <property type="component" value="Unassembled WGS sequence"/>
</dbReference>
<proteinExistence type="predicted"/>
<keyword evidence="3" id="KW-1185">Reference proteome</keyword>
<protein>
    <submittedName>
        <fullName evidence="2">Uncharacterized protein</fullName>
    </submittedName>
</protein>
<sequence length="70" mass="6719">MNTFLRRAARRAPWESAGEGAFAVGEAGAVGVGARTAEAGAEGTACAGTTEAGARGTGAVGRGVGDVRIG</sequence>
<evidence type="ECO:0000313" key="3">
    <source>
        <dbReference type="Proteomes" id="UP000037020"/>
    </source>
</evidence>
<feature type="compositionally biased region" description="Gly residues" evidence="1">
    <location>
        <begin position="55"/>
        <end position="64"/>
    </location>
</feature>
<name>A0ABR5IZ73_9ACTN</name>
<organism evidence="2 3">
    <name type="scientific">Streptomyces varsoviensis</name>
    <dbReference type="NCBI Taxonomy" id="67373"/>
    <lineage>
        <taxon>Bacteria</taxon>
        <taxon>Bacillati</taxon>
        <taxon>Actinomycetota</taxon>
        <taxon>Actinomycetes</taxon>
        <taxon>Kitasatosporales</taxon>
        <taxon>Streptomycetaceae</taxon>
        <taxon>Streptomyces</taxon>
    </lineage>
</organism>
<evidence type="ECO:0000256" key="1">
    <source>
        <dbReference type="SAM" id="MobiDB-lite"/>
    </source>
</evidence>
<dbReference type="EMBL" id="LGUT01002814">
    <property type="protein sequence ID" value="KOG86477.1"/>
    <property type="molecule type" value="Genomic_DNA"/>
</dbReference>